<dbReference type="PRINTS" id="PR00081">
    <property type="entry name" value="GDHRDH"/>
</dbReference>
<reference evidence="3" key="1">
    <citation type="journal article" date="2014" name="Int. J. Syst. Evol. Microbiol.">
        <title>Complete genome sequence of Corynebacterium casei LMG S-19264T (=DSM 44701T), isolated from a smear-ripened cheese.</title>
        <authorList>
            <consortium name="US DOE Joint Genome Institute (JGI-PGF)"/>
            <person name="Walter F."/>
            <person name="Albersmeier A."/>
            <person name="Kalinowski J."/>
            <person name="Ruckert C."/>
        </authorList>
    </citation>
    <scope>NUCLEOTIDE SEQUENCE</scope>
    <source>
        <strain evidence="3">CGMCC 1.15178</strain>
    </source>
</reference>
<comment type="similarity">
    <text evidence="1">Belongs to the short-chain dehydrogenases/reductases (SDR) family.</text>
</comment>
<keyword evidence="4" id="KW-1185">Reference proteome</keyword>
<dbReference type="GO" id="GO:0016491">
    <property type="term" value="F:oxidoreductase activity"/>
    <property type="evidence" value="ECO:0007669"/>
    <property type="project" value="UniProtKB-KW"/>
</dbReference>
<sequence>MSTNEGKFNGKIALVTGASRGIGAEIAKKLAAGGAEFIGVHYASNRDAALKVVEEIKALGSKAIALEAELTTGISGVKKLWAAFEDAVRSEIGSVQLDILINNAGIAPGNPFEETSIETFEDVINVNLKAPYFITQAASPYIRSGGRIINISTGYTRVASPNATIYAASKGALETFTLALAPHFASKGITVNAVRPGVTDTDMNKDWLADPEARAAAASIMPAFGRAGTTEDVADVVAFVASEEARWITGQFIDASGGTRL</sequence>
<evidence type="ECO:0000313" key="3">
    <source>
        <dbReference type="EMBL" id="GGD53048.1"/>
    </source>
</evidence>
<proteinExistence type="inferred from homology"/>
<reference evidence="3" key="2">
    <citation type="submission" date="2020-09" db="EMBL/GenBank/DDBJ databases">
        <authorList>
            <person name="Sun Q."/>
            <person name="Zhou Y."/>
        </authorList>
    </citation>
    <scope>NUCLEOTIDE SEQUENCE</scope>
    <source>
        <strain evidence="3">CGMCC 1.15178</strain>
    </source>
</reference>
<dbReference type="Gene3D" id="3.40.50.720">
    <property type="entry name" value="NAD(P)-binding Rossmann-like Domain"/>
    <property type="match status" value="1"/>
</dbReference>
<dbReference type="PANTHER" id="PTHR43639">
    <property type="entry name" value="OXIDOREDUCTASE, SHORT-CHAIN DEHYDROGENASE/REDUCTASE FAMILY (AFU_ORTHOLOGUE AFUA_5G02870)"/>
    <property type="match status" value="1"/>
</dbReference>
<dbReference type="EMBL" id="BMHP01000001">
    <property type="protein sequence ID" value="GGD53048.1"/>
    <property type="molecule type" value="Genomic_DNA"/>
</dbReference>
<dbReference type="SUPFAM" id="SSF51735">
    <property type="entry name" value="NAD(P)-binding Rossmann-fold domains"/>
    <property type="match status" value="1"/>
</dbReference>
<dbReference type="InterPro" id="IPR036291">
    <property type="entry name" value="NAD(P)-bd_dom_sf"/>
</dbReference>
<evidence type="ECO:0000256" key="2">
    <source>
        <dbReference type="ARBA" id="ARBA00023002"/>
    </source>
</evidence>
<dbReference type="RefSeq" id="WP_188989358.1">
    <property type="nucleotide sequence ID" value="NZ_BMHP01000001.1"/>
</dbReference>
<dbReference type="InterPro" id="IPR002347">
    <property type="entry name" value="SDR_fam"/>
</dbReference>
<evidence type="ECO:0000256" key="1">
    <source>
        <dbReference type="ARBA" id="ARBA00006484"/>
    </source>
</evidence>
<dbReference type="FunFam" id="3.40.50.720:FF:000084">
    <property type="entry name" value="Short-chain dehydrogenase reductase"/>
    <property type="match status" value="1"/>
</dbReference>
<gene>
    <name evidence="3" type="ORF">GCM10010911_08280</name>
</gene>
<protein>
    <submittedName>
        <fullName evidence="3">Short-chain dehydrogenase</fullName>
    </submittedName>
</protein>
<organism evidence="3 4">
    <name type="scientific">Paenibacillus nasutitermitis</name>
    <dbReference type="NCBI Taxonomy" id="1652958"/>
    <lineage>
        <taxon>Bacteria</taxon>
        <taxon>Bacillati</taxon>
        <taxon>Bacillota</taxon>
        <taxon>Bacilli</taxon>
        <taxon>Bacillales</taxon>
        <taxon>Paenibacillaceae</taxon>
        <taxon>Paenibacillus</taxon>
    </lineage>
</organism>
<keyword evidence="2" id="KW-0560">Oxidoreductase</keyword>
<dbReference type="PANTHER" id="PTHR43639:SF1">
    <property type="entry name" value="SHORT-CHAIN DEHYDROGENASE_REDUCTASE FAMILY PROTEIN"/>
    <property type="match status" value="1"/>
</dbReference>
<dbReference type="Proteomes" id="UP000612456">
    <property type="component" value="Unassembled WGS sequence"/>
</dbReference>
<dbReference type="AlphaFoldDB" id="A0A916YMY4"/>
<dbReference type="PRINTS" id="PR00080">
    <property type="entry name" value="SDRFAMILY"/>
</dbReference>
<dbReference type="GO" id="GO:0008206">
    <property type="term" value="P:bile acid metabolic process"/>
    <property type="evidence" value="ECO:0007669"/>
    <property type="project" value="UniProtKB-ARBA"/>
</dbReference>
<name>A0A916YMY4_9BACL</name>
<dbReference type="Pfam" id="PF13561">
    <property type="entry name" value="adh_short_C2"/>
    <property type="match status" value="1"/>
</dbReference>
<evidence type="ECO:0000313" key="4">
    <source>
        <dbReference type="Proteomes" id="UP000612456"/>
    </source>
</evidence>
<accession>A0A916YMY4</accession>
<comment type="caution">
    <text evidence="3">The sequence shown here is derived from an EMBL/GenBank/DDBJ whole genome shotgun (WGS) entry which is preliminary data.</text>
</comment>